<reference evidence="1 2" key="1">
    <citation type="journal article" date="2014" name="Int. J. Syst. Evol. Microbiol.">
        <title>Nocardia vulneris sp. nov., isolated from wounds of human patients in North America.</title>
        <authorList>
            <person name="Lasker B.A."/>
            <person name="Bell M."/>
            <person name="Klenk H.P."/>
            <person name="Sproer C."/>
            <person name="Schumann C."/>
            <person name="Schumann P."/>
            <person name="Brown J.M."/>
        </authorList>
    </citation>
    <scope>NUCLEOTIDE SEQUENCE [LARGE SCALE GENOMIC DNA]</scope>
    <source>
        <strain evidence="1 2">W9851</strain>
    </source>
</reference>
<organism evidence="1 2">
    <name type="scientific">Nocardia vulneris</name>
    <dbReference type="NCBI Taxonomy" id="1141657"/>
    <lineage>
        <taxon>Bacteria</taxon>
        <taxon>Bacillati</taxon>
        <taxon>Actinomycetota</taxon>
        <taxon>Actinomycetes</taxon>
        <taxon>Mycobacteriales</taxon>
        <taxon>Nocardiaceae</taxon>
        <taxon>Nocardia</taxon>
    </lineage>
</organism>
<sequence>MRYRDCPTIEVAERISCDAATAWALVTDIELPVRCSPELEAVRWEGDADRVALGARFRGHSRHPALGAWETMCEVVEVEPERRWVWNVVGPDGISATWGFEIDSAREGVIVRQWARMGPAPSGLVVAITATPQLEGRIVARRLEEWSAGMRANLAEIQARAQQ</sequence>
<gene>
    <name evidence="1" type="ORF">FG87_07690</name>
</gene>
<comment type="caution">
    <text evidence="1">The sequence shown here is derived from an EMBL/GenBank/DDBJ whole genome shotgun (WGS) entry which is preliminary data.</text>
</comment>
<dbReference type="InterPro" id="IPR023393">
    <property type="entry name" value="START-like_dom_sf"/>
</dbReference>
<dbReference type="InterPro" id="IPR019587">
    <property type="entry name" value="Polyketide_cyclase/dehydratase"/>
</dbReference>
<name>A0ABR4ZJB0_9NOCA</name>
<evidence type="ECO:0000313" key="2">
    <source>
        <dbReference type="Proteomes" id="UP000031364"/>
    </source>
</evidence>
<dbReference type="SUPFAM" id="SSF55961">
    <property type="entry name" value="Bet v1-like"/>
    <property type="match status" value="1"/>
</dbReference>
<accession>A0ABR4ZJB0</accession>
<dbReference type="Pfam" id="PF10604">
    <property type="entry name" value="Polyketide_cyc2"/>
    <property type="match status" value="1"/>
</dbReference>
<dbReference type="Proteomes" id="UP000031364">
    <property type="component" value="Unassembled WGS sequence"/>
</dbReference>
<dbReference type="Gene3D" id="3.30.530.20">
    <property type="match status" value="1"/>
</dbReference>
<proteinExistence type="predicted"/>
<protein>
    <submittedName>
        <fullName evidence="1">Polyketide cyclase</fullName>
    </submittedName>
</protein>
<dbReference type="EMBL" id="JNFP01000007">
    <property type="protein sequence ID" value="KIA65493.1"/>
    <property type="molecule type" value="Genomic_DNA"/>
</dbReference>
<dbReference type="CDD" id="cd07812">
    <property type="entry name" value="SRPBCC"/>
    <property type="match status" value="1"/>
</dbReference>
<keyword evidence="2" id="KW-1185">Reference proteome</keyword>
<evidence type="ECO:0000313" key="1">
    <source>
        <dbReference type="EMBL" id="KIA65493.1"/>
    </source>
</evidence>